<evidence type="ECO:0000313" key="2">
    <source>
        <dbReference type="Proteomes" id="UP000076858"/>
    </source>
</evidence>
<accession>A0A162P0X1</accession>
<dbReference type="EMBL" id="LRGB01000512">
    <property type="protein sequence ID" value="KZS18423.1"/>
    <property type="molecule type" value="Genomic_DNA"/>
</dbReference>
<evidence type="ECO:0000313" key="1">
    <source>
        <dbReference type="EMBL" id="KZS18423.1"/>
    </source>
</evidence>
<comment type="caution">
    <text evidence="1">The sequence shown here is derived from an EMBL/GenBank/DDBJ whole genome shotgun (WGS) entry which is preliminary data.</text>
</comment>
<dbReference type="AlphaFoldDB" id="A0A162P0X1"/>
<proteinExistence type="predicted"/>
<gene>
    <name evidence="1" type="ORF">APZ42_014938</name>
</gene>
<sequence>MLSPRGRMWAKHFSSVGRLRCYRYRPKSLREVRLFLIPITWHVSSV</sequence>
<name>A0A162P0X1_9CRUS</name>
<dbReference type="Proteomes" id="UP000076858">
    <property type="component" value="Unassembled WGS sequence"/>
</dbReference>
<reference evidence="1 2" key="1">
    <citation type="submission" date="2016-03" db="EMBL/GenBank/DDBJ databases">
        <title>EvidentialGene: Evidence-directed Construction of Genes on Genomes.</title>
        <authorList>
            <person name="Gilbert D.G."/>
            <person name="Choi J.-H."/>
            <person name="Mockaitis K."/>
            <person name="Colbourne J."/>
            <person name="Pfrender M."/>
        </authorList>
    </citation>
    <scope>NUCLEOTIDE SEQUENCE [LARGE SCALE GENOMIC DNA]</scope>
    <source>
        <strain evidence="1 2">Xinb3</strain>
        <tissue evidence="1">Complete organism</tissue>
    </source>
</reference>
<organism evidence="1 2">
    <name type="scientific">Daphnia magna</name>
    <dbReference type="NCBI Taxonomy" id="35525"/>
    <lineage>
        <taxon>Eukaryota</taxon>
        <taxon>Metazoa</taxon>
        <taxon>Ecdysozoa</taxon>
        <taxon>Arthropoda</taxon>
        <taxon>Crustacea</taxon>
        <taxon>Branchiopoda</taxon>
        <taxon>Diplostraca</taxon>
        <taxon>Cladocera</taxon>
        <taxon>Anomopoda</taxon>
        <taxon>Daphniidae</taxon>
        <taxon>Daphnia</taxon>
    </lineage>
</organism>
<keyword evidence="2" id="KW-1185">Reference proteome</keyword>
<protein>
    <submittedName>
        <fullName evidence="1">Uncharacterized protein</fullName>
    </submittedName>
</protein>